<keyword evidence="3" id="KW-0326">Glycosidase</keyword>
<organism evidence="5 6">
    <name type="scientific">Apatococcus lobatus</name>
    <dbReference type="NCBI Taxonomy" id="904363"/>
    <lineage>
        <taxon>Eukaryota</taxon>
        <taxon>Viridiplantae</taxon>
        <taxon>Chlorophyta</taxon>
        <taxon>core chlorophytes</taxon>
        <taxon>Trebouxiophyceae</taxon>
        <taxon>Chlorellales</taxon>
        <taxon>Chlorellaceae</taxon>
        <taxon>Apatococcus</taxon>
    </lineage>
</organism>
<gene>
    <name evidence="5" type="ORF">WJX74_010965</name>
</gene>
<dbReference type="Proteomes" id="UP001438707">
    <property type="component" value="Unassembled WGS sequence"/>
</dbReference>
<dbReference type="PANTHER" id="PTHR12304">
    <property type="entry name" value="INOSINE-URIDINE PREFERRING NUCLEOSIDE HYDROLASE"/>
    <property type="match status" value="1"/>
</dbReference>
<dbReference type="InterPro" id="IPR001910">
    <property type="entry name" value="Inosine/uridine_hydrolase_dom"/>
</dbReference>
<evidence type="ECO:0000313" key="6">
    <source>
        <dbReference type="Proteomes" id="UP001438707"/>
    </source>
</evidence>
<dbReference type="PANTHER" id="PTHR12304:SF59">
    <property type="entry name" value="INOSINE-URIDINE PREFERRING NUCLEOSIDE HYDROLASE FAMILY PROTEIN"/>
    <property type="match status" value="1"/>
</dbReference>
<dbReference type="GO" id="GO:0006152">
    <property type="term" value="P:purine nucleoside catabolic process"/>
    <property type="evidence" value="ECO:0007669"/>
    <property type="project" value="TreeGrafter"/>
</dbReference>
<evidence type="ECO:0000259" key="4">
    <source>
        <dbReference type="Pfam" id="PF01156"/>
    </source>
</evidence>
<dbReference type="Gene3D" id="3.90.245.10">
    <property type="entry name" value="Ribonucleoside hydrolase-like"/>
    <property type="match status" value="1"/>
</dbReference>
<dbReference type="InterPro" id="IPR023186">
    <property type="entry name" value="IUNH"/>
</dbReference>
<dbReference type="EMBL" id="JALJOS010000017">
    <property type="protein sequence ID" value="KAK9827947.1"/>
    <property type="molecule type" value="Genomic_DNA"/>
</dbReference>
<comment type="similarity">
    <text evidence="1">Belongs to the IUNH family.</text>
</comment>
<dbReference type="CDD" id="cd02651">
    <property type="entry name" value="nuc_hydro_IU_UC_XIUA"/>
    <property type="match status" value="1"/>
</dbReference>
<sequence length="331" mass="35063">MPDIWLDCDPGHDDAAAIILAGYHPGSRLLGVSTVNGNASLHNATQNALRVLSAAGLDKDVKGVFPGASKPLVRQAAACIMIHGSSGLDGTDGQPLFPETDLPVCDQEPAICAMYQTIKSTYSSTGSRQKVQLVCTGPLTNAALLISVFPDVVEMVDIVLMGGSMAEGNTGPVAEFNIQVDPEAAQIVFSSAAHVTLVPLQVTHTAVATEAVLDRIKAGPPPAAAFLRIIVDMLTFFASTYRTAFGFPDPPVHDPCAVAYALRPELFQTKRMRVDVEMASPLSLGQTVCDVWGSTGRPPNVNIALSMDVEQFWTDMIAAFHLAGQRSPLKP</sequence>
<dbReference type="GO" id="GO:0005829">
    <property type="term" value="C:cytosol"/>
    <property type="evidence" value="ECO:0007669"/>
    <property type="project" value="TreeGrafter"/>
</dbReference>
<evidence type="ECO:0000313" key="5">
    <source>
        <dbReference type="EMBL" id="KAK9827947.1"/>
    </source>
</evidence>
<dbReference type="SUPFAM" id="SSF53590">
    <property type="entry name" value="Nucleoside hydrolase"/>
    <property type="match status" value="1"/>
</dbReference>
<dbReference type="AlphaFoldDB" id="A0AAW1R2H4"/>
<dbReference type="GO" id="GO:0008477">
    <property type="term" value="F:purine nucleosidase activity"/>
    <property type="evidence" value="ECO:0007669"/>
    <property type="project" value="TreeGrafter"/>
</dbReference>
<feature type="domain" description="Inosine/uridine-preferring nucleoside hydrolase" evidence="4">
    <location>
        <begin position="4"/>
        <end position="313"/>
    </location>
</feature>
<evidence type="ECO:0000256" key="1">
    <source>
        <dbReference type="ARBA" id="ARBA00009176"/>
    </source>
</evidence>
<reference evidence="5 6" key="1">
    <citation type="journal article" date="2024" name="Nat. Commun.">
        <title>Phylogenomics reveals the evolutionary origins of lichenization in chlorophyte algae.</title>
        <authorList>
            <person name="Puginier C."/>
            <person name="Libourel C."/>
            <person name="Otte J."/>
            <person name="Skaloud P."/>
            <person name="Haon M."/>
            <person name="Grisel S."/>
            <person name="Petersen M."/>
            <person name="Berrin J.G."/>
            <person name="Delaux P.M."/>
            <person name="Dal Grande F."/>
            <person name="Keller J."/>
        </authorList>
    </citation>
    <scope>NUCLEOTIDE SEQUENCE [LARGE SCALE GENOMIC DNA]</scope>
    <source>
        <strain evidence="5 6">SAG 2145</strain>
    </source>
</reference>
<keyword evidence="6" id="KW-1185">Reference proteome</keyword>
<evidence type="ECO:0000256" key="3">
    <source>
        <dbReference type="ARBA" id="ARBA00023295"/>
    </source>
</evidence>
<name>A0AAW1R2H4_9CHLO</name>
<comment type="caution">
    <text evidence="5">The sequence shown here is derived from an EMBL/GenBank/DDBJ whole genome shotgun (WGS) entry which is preliminary data.</text>
</comment>
<protein>
    <recommendedName>
        <fullName evidence="4">Inosine/uridine-preferring nucleoside hydrolase domain-containing protein</fullName>
    </recommendedName>
</protein>
<proteinExistence type="inferred from homology"/>
<keyword evidence="2" id="KW-0378">Hydrolase</keyword>
<dbReference type="Pfam" id="PF01156">
    <property type="entry name" value="IU_nuc_hydro"/>
    <property type="match status" value="1"/>
</dbReference>
<dbReference type="InterPro" id="IPR036452">
    <property type="entry name" value="Ribo_hydro-like"/>
</dbReference>
<accession>A0AAW1R2H4</accession>
<evidence type="ECO:0000256" key="2">
    <source>
        <dbReference type="ARBA" id="ARBA00022801"/>
    </source>
</evidence>